<reference evidence="1 2" key="1">
    <citation type="submission" date="2019-09" db="EMBL/GenBank/DDBJ databases">
        <authorList>
            <person name="Depoorter E."/>
        </authorList>
    </citation>
    <scope>NUCLEOTIDE SEQUENCE [LARGE SCALE GENOMIC DNA]</scope>
    <source>
        <strain evidence="1">LMG 23254</strain>
    </source>
</reference>
<evidence type="ECO:0000313" key="1">
    <source>
        <dbReference type="EMBL" id="VWB65244.1"/>
    </source>
</evidence>
<organism evidence="1 2">
    <name type="scientific">Burkholderia lata (strain ATCC 17760 / DSM 23089 / LMG 22485 / NCIMB 9086 / R18194 / 383)</name>
    <dbReference type="NCBI Taxonomy" id="482957"/>
    <lineage>
        <taxon>Bacteria</taxon>
        <taxon>Pseudomonadati</taxon>
        <taxon>Pseudomonadota</taxon>
        <taxon>Betaproteobacteria</taxon>
        <taxon>Burkholderiales</taxon>
        <taxon>Burkholderiaceae</taxon>
        <taxon>Burkholderia</taxon>
        <taxon>Burkholderia cepacia complex</taxon>
    </lineage>
</organism>
<gene>
    <name evidence="1" type="ORF">BLA23254_03031</name>
</gene>
<dbReference type="EMBL" id="CABVPW010000013">
    <property type="protein sequence ID" value="VWB65244.1"/>
    <property type="molecule type" value="Genomic_DNA"/>
</dbReference>
<dbReference type="AlphaFoldDB" id="A0A6P2L636"/>
<accession>A0A6P2L636</accession>
<sequence>MYDMEGHRLTSSFSEKDVASAEVIQANSNNTKLDKGFLNYILDQGYGQNHIMNFQFLEKFVTRGSSVDNTNLNAVEFETYAATPKSIVTAPKDIEFHRPIPDFISPNGVFTITAKGAKNGFVLADGHPGQQQKTNSVQMKNGHLAVDIEKPSFTEMILAMPKGAPVKPNAVTHHKKAT</sequence>
<dbReference type="RefSeq" id="WP_254609769.1">
    <property type="nucleotide sequence ID" value="NZ_CABVPW010000013.1"/>
</dbReference>
<name>A0A6P2L636_BURL3</name>
<dbReference type="Proteomes" id="UP000494218">
    <property type="component" value="Unassembled WGS sequence"/>
</dbReference>
<evidence type="ECO:0000313" key="2">
    <source>
        <dbReference type="Proteomes" id="UP000494218"/>
    </source>
</evidence>
<protein>
    <submittedName>
        <fullName evidence="1">Uncharacterized protein</fullName>
    </submittedName>
</protein>
<proteinExistence type="predicted"/>